<dbReference type="SMART" id="SM00256">
    <property type="entry name" value="FBOX"/>
    <property type="match status" value="1"/>
</dbReference>
<evidence type="ECO:0000313" key="3">
    <source>
        <dbReference type="Proteomes" id="UP000594261"/>
    </source>
</evidence>
<reference evidence="2 3" key="1">
    <citation type="journal article" date="2016" name="G3 (Bethesda)">
        <title>First Draft Assembly and Annotation of the Genome of a California Endemic Oak Quercus lobata Nee (Fagaceae).</title>
        <authorList>
            <person name="Sork V.L."/>
            <person name="Fitz-Gibbon S.T."/>
            <person name="Puiu D."/>
            <person name="Crepeau M."/>
            <person name="Gugger P.F."/>
            <person name="Sherman R."/>
            <person name="Stevens K."/>
            <person name="Langley C.H."/>
            <person name="Pellegrini M."/>
            <person name="Salzberg S.L."/>
        </authorList>
    </citation>
    <scope>NUCLEOTIDE SEQUENCE [LARGE SCALE GENOMIC DNA]</scope>
    <source>
        <strain evidence="2 3">cv. SW786</strain>
    </source>
</reference>
<dbReference type="EnsemblPlants" id="QL04p019462:mrna">
    <property type="protein sequence ID" value="QL04p019462:mrna"/>
    <property type="gene ID" value="QL04p019462"/>
</dbReference>
<dbReference type="InterPro" id="IPR036047">
    <property type="entry name" value="F-box-like_dom_sf"/>
</dbReference>
<evidence type="ECO:0000313" key="2">
    <source>
        <dbReference type="EnsemblPlants" id="QL04p019462:mrna"/>
    </source>
</evidence>
<dbReference type="CDD" id="cd22157">
    <property type="entry name" value="F-box_AtFBW1-like"/>
    <property type="match status" value="1"/>
</dbReference>
<keyword evidence="3" id="KW-1185">Reference proteome</keyword>
<dbReference type="Gramene" id="QL04p019462:mrna">
    <property type="protein sequence ID" value="QL04p019462:mrna"/>
    <property type="gene ID" value="QL04p019462"/>
</dbReference>
<organism evidence="2 3">
    <name type="scientific">Quercus lobata</name>
    <name type="common">Valley oak</name>
    <dbReference type="NCBI Taxonomy" id="97700"/>
    <lineage>
        <taxon>Eukaryota</taxon>
        <taxon>Viridiplantae</taxon>
        <taxon>Streptophyta</taxon>
        <taxon>Embryophyta</taxon>
        <taxon>Tracheophyta</taxon>
        <taxon>Spermatophyta</taxon>
        <taxon>Magnoliopsida</taxon>
        <taxon>eudicotyledons</taxon>
        <taxon>Gunneridae</taxon>
        <taxon>Pentapetalae</taxon>
        <taxon>rosids</taxon>
        <taxon>fabids</taxon>
        <taxon>Fagales</taxon>
        <taxon>Fagaceae</taxon>
        <taxon>Quercus</taxon>
    </lineage>
</organism>
<protein>
    <recommendedName>
        <fullName evidence="1">F-box domain-containing protein</fullName>
    </recommendedName>
</protein>
<proteinExistence type="predicted"/>
<dbReference type="PANTHER" id="PTHR31672">
    <property type="entry name" value="BNACNNG10540D PROTEIN"/>
    <property type="match status" value="1"/>
</dbReference>
<dbReference type="EMBL" id="LRBV02000004">
    <property type="status" value="NOT_ANNOTATED_CDS"/>
    <property type="molecule type" value="Genomic_DNA"/>
</dbReference>
<dbReference type="InParanoid" id="A0A7N2LE02"/>
<accession>A0A7N2LE02</accession>
<dbReference type="SUPFAM" id="SSF81383">
    <property type="entry name" value="F-box domain"/>
    <property type="match status" value="1"/>
</dbReference>
<dbReference type="PANTHER" id="PTHR31672:SF13">
    <property type="entry name" value="F-BOX PROTEIN CPR30-LIKE"/>
    <property type="match status" value="1"/>
</dbReference>
<feature type="domain" description="F-box" evidence="1">
    <location>
        <begin position="1"/>
        <end position="45"/>
    </location>
</feature>
<dbReference type="InterPro" id="IPR050796">
    <property type="entry name" value="SCF_F-box_component"/>
</dbReference>
<evidence type="ECO:0000259" key="1">
    <source>
        <dbReference type="PROSITE" id="PS50181"/>
    </source>
</evidence>
<dbReference type="AlphaFoldDB" id="A0A7N2LE02"/>
<dbReference type="Gene3D" id="1.20.1280.50">
    <property type="match status" value="1"/>
</dbReference>
<dbReference type="PROSITE" id="PS50181">
    <property type="entry name" value="FBOX"/>
    <property type="match status" value="1"/>
</dbReference>
<dbReference type="InterPro" id="IPR001810">
    <property type="entry name" value="F-box_dom"/>
</dbReference>
<reference evidence="2" key="2">
    <citation type="submission" date="2021-01" db="UniProtKB">
        <authorList>
            <consortium name="EnsemblPlants"/>
        </authorList>
    </citation>
    <scope>IDENTIFICATION</scope>
</reference>
<dbReference type="Pfam" id="PF00646">
    <property type="entry name" value="F-box"/>
    <property type="match status" value="1"/>
</dbReference>
<sequence>MLDYLPEEVVQEILNRLPVKSLIQFRRVSKSWNSLITASSFINSHLTRSLSLVPNSNTLVVRSCTASESKTVKFFGILLLENVSPFQSLPLFSYAASIVVVLHSGLIHYPMIISFPAAFLNGAVNYTVNDLANGRVPRIRDLANRHGPRIRPSVLSFDLSNEAFRVMSLPVGMIHSYALDTSVIRGALFILCHALLCQGNKCYDVCSIWVMKKYGVVDSWTKLCNFNLTGGITRVLGFRKSGHMLVTTARALSVGFTSYDPKNREVKKLGMYGATIDYCANNFVENLVLLDKPNDAVSQRGVTQKRKVTWKRKCR</sequence>
<dbReference type="Proteomes" id="UP000594261">
    <property type="component" value="Chromosome 4"/>
</dbReference>
<name>A0A7N2LE02_QUELO</name>